<dbReference type="PANTHER" id="PTHR11533:SF174">
    <property type="entry name" value="PUROMYCIN-SENSITIVE AMINOPEPTIDASE-RELATED"/>
    <property type="match status" value="1"/>
</dbReference>
<feature type="region of interest" description="Disordered" evidence="2">
    <location>
        <begin position="749"/>
        <end position="778"/>
    </location>
</feature>
<feature type="region of interest" description="Disordered" evidence="2">
    <location>
        <begin position="100"/>
        <end position="120"/>
    </location>
</feature>
<dbReference type="InterPro" id="IPR027268">
    <property type="entry name" value="Peptidase_M4/M1_CTD_sf"/>
</dbReference>
<sequence>MRIKHCVIALGFCGLSLSASAGEKFEQLTGVLPSPSEARLASGAPGPAYWQQEANYVIEVELDETEAMILGSETIEYVNHSPHSLSYLWIQLDQNMFSNHSKGTRSDQGPNFSAKSGEPASIRDSSFRTFLYKRDFEGGVRLGKVADKDGTDLPYTIVETNMRIDLPESLASGDSIVLNIDWEYPIVDEANARRTGRMELDGGDYVYQIAQWYPRMCAYYDEVGWQTKPYLASGEFALEFGKFEVSITVPEDFVVAATGELQNPEEVLSKKERKRLEKAMDSQAPVLIVTEEEAAKKLGSPAKGKATWKFAAESVRDFAFAASRGYIWDAKGVEIGEGKALAMSAFPKEAEAVWGRYSTEAVALTLDVYSDLVYEYPYPVAWSTWGPVGGMEYPMISFQSSWEIEEDGTYTEDVRNYVISVIVHEVGHIWFPMIVNSDERQWMWQDEGFNTFVEDIATTQFDERLKDSYRNSVKRVVERMAKKDDPIIMISADSLTSRGYQAYSKPALGLTLLRESILGRDLFDFAFQEYARRWAFKRPTPADFFRTMEDASGVDLDWFWRAWFYTNDHVDLAVESVESFVLDNGDPETSKAWDRKERYEDPDTPMIARLEGQADYASFDEQLQDWYYSYDEFAVTDKEREDYQKSQDDLEDWQKEVRQFEGNIYVAKIKNLGGVPMPVELEVDFEDGSVERIDAPAEIWRHGDEVVRVPFVSEKAVVSVLLDPENAYADADLSNNVFPRKIHEARFKLKSRDKSDNPMQDALSSEKDAEGDDPVSED</sequence>
<protein>
    <recommendedName>
        <fullName evidence="4">Peptidase M1 membrane alanine aminopeptidase domain-containing protein</fullName>
    </recommendedName>
</protein>
<evidence type="ECO:0000256" key="1">
    <source>
        <dbReference type="SAM" id="Coils"/>
    </source>
</evidence>
<dbReference type="InterPro" id="IPR014782">
    <property type="entry name" value="Peptidase_M1_dom"/>
</dbReference>
<evidence type="ECO:0000259" key="4">
    <source>
        <dbReference type="Pfam" id="PF01433"/>
    </source>
</evidence>
<feature type="coiled-coil region" evidence="1">
    <location>
        <begin position="636"/>
        <end position="663"/>
    </location>
</feature>
<keyword evidence="3" id="KW-0732">Signal</keyword>
<dbReference type="GO" id="GO:0070006">
    <property type="term" value="F:metalloaminopeptidase activity"/>
    <property type="evidence" value="ECO:0007669"/>
    <property type="project" value="TreeGrafter"/>
</dbReference>
<keyword evidence="6" id="KW-1185">Reference proteome</keyword>
<evidence type="ECO:0000256" key="3">
    <source>
        <dbReference type="SAM" id="SignalP"/>
    </source>
</evidence>
<dbReference type="EMBL" id="JACHVC010000012">
    <property type="protein sequence ID" value="MBC2606872.1"/>
    <property type="molecule type" value="Genomic_DNA"/>
</dbReference>
<reference evidence="5 6" key="1">
    <citation type="submission" date="2020-07" db="EMBL/GenBank/DDBJ databases">
        <authorList>
            <person name="Feng X."/>
        </authorList>
    </citation>
    <scope>NUCLEOTIDE SEQUENCE [LARGE SCALE GENOMIC DNA]</scope>
    <source>
        <strain evidence="5 6">JCM23202</strain>
    </source>
</reference>
<evidence type="ECO:0000313" key="5">
    <source>
        <dbReference type="EMBL" id="MBC2606872.1"/>
    </source>
</evidence>
<dbReference type="AlphaFoldDB" id="A0A7X1B7C2"/>
<comment type="caution">
    <text evidence="5">The sequence shown here is derived from an EMBL/GenBank/DDBJ whole genome shotgun (WGS) entry which is preliminary data.</text>
</comment>
<gene>
    <name evidence="5" type="ORF">H5P27_12540</name>
</gene>
<proteinExistence type="predicted"/>
<organism evidence="5 6">
    <name type="scientific">Pelagicoccus albus</name>
    <dbReference type="NCBI Taxonomy" id="415222"/>
    <lineage>
        <taxon>Bacteria</taxon>
        <taxon>Pseudomonadati</taxon>
        <taxon>Verrucomicrobiota</taxon>
        <taxon>Opitutia</taxon>
        <taxon>Puniceicoccales</taxon>
        <taxon>Pelagicoccaceae</taxon>
        <taxon>Pelagicoccus</taxon>
    </lineage>
</organism>
<dbReference type="GO" id="GO:0016020">
    <property type="term" value="C:membrane"/>
    <property type="evidence" value="ECO:0007669"/>
    <property type="project" value="TreeGrafter"/>
</dbReference>
<dbReference type="GO" id="GO:0043171">
    <property type="term" value="P:peptide catabolic process"/>
    <property type="evidence" value="ECO:0007669"/>
    <property type="project" value="TreeGrafter"/>
</dbReference>
<evidence type="ECO:0000313" key="6">
    <source>
        <dbReference type="Proteomes" id="UP000526501"/>
    </source>
</evidence>
<keyword evidence="1" id="KW-0175">Coiled coil</keyword>
<dbReference type="Proteomes" id="UP000526501">
    <property type="component" value="Unassembled WGS sequence"/>
</dbReference>
<dbReference type="Gene3D" id="1.10.390.10">
    <property type="entry name" value="Neutral Protease Domain 2"/>
    <property type="match status" value="1"/>
</dbReference>
<dbReference type="SUPFAM" id="SSF55486">
    <property type="entry name" value="Metalloproteases ('zincins'), catalytic domain"/>
    <property type="match status" value="1"/>
</dbReference>
<evidence type="ECO:0000256" key="2">
    <source>
        <dbReference type="SAM" id="MobiDB-lite"/>
    </source>
</evidence>
<feature type="chain" id="PRO_5031434320" description="Peptidase M1 membrane alanine aminopeptidase domain-containing protein" evidence="3">
    <location>
        <begin position="22"/>
        <end position="778"/>
    </location>
</feature>
<dbReference type="RefSeq" id="WP_185660742.1">
    <property type="nucleotide sequence ID" value="NZ_CAWPOO010000012.1"/>
</dbReference>
<dbReference type="PANTHER" id="PTHR11533">
    <property type="entry name" value="PROTEASE M1 ZINC METALLOPROTEASE"/>
    <property type="match status" value="1"/>
</dbReference>
<dbReference type="GO" id="GO:0005737">
    <property type="term" value="C:cytoplasm"/>
    <property type="evidence" value="ECO:0007669"/>
    <property type="project" value="TreeGrafter"/>
</dbReference>
<feature type="signal peptide" evidence="3">
    <location>
        <begin position="1"/>
        <end position="21"/>
    </location>
</feature>
<dbReference type="GO" id="GO:0042277">
    <property type="term" value="F:peptide binding"/>
    <property type="evidence" value="ECO:0007669"/>
    <property type="project" value="TreeGrafter"/>
</dbReference>
<feature type="compositionally biased region" description="Acidic residues" evidence="2">
    <location>
        <begin position="769"/>
        <end position="778"/>
    </location>
</feature>
<dbReference type="GO" id="GO:0008270">
    <property type="term" value="F:zinc ion binding"/>
    <property type="evidence" value="ECO:0007669"/>
    <property type="project" value="InterPro"/>
</dbReference>
<dbReference type="InterPro" id="IPR050344">
    <property type="entry name" value="Peptidase_M1_aminopeptidases"/>
</dbReference>
<accession>A0A7X1B7C2</accession>
<feature type="domain" description="Peptidase M1 membrane alanine aminopeptidase" evidence="4">
    <location>
        <begin position="374"/>
        <end position="563"/>
    </location>
</feature>
<feature type="compositionally biased region" description="Polar residues" evidence="2">
    <location>
        <begin position="100"/>
        <end position="114"/>
    </location>
</feature>
<dbReference type="CDD" id="cd09604">
    <property type="entry name" value="M1_APN_like"/>
    <property type="match status" value="1"/>
</dbReference>
<dbReference type="GO" id="GO:0005615">
    <property type="term" value="C:extracellular space"/>
    <property type="evidence" value="ECO:0007669"/>
    <property type="project" value="TreeGrafter"/>
</dbReference>
<dbReference type="Pfam" id="PF01433">
    <property type="entry name" value="Peptidase_M1"/>
    <property type="match status" value="1"/>
</dbReference>
<name>A0A7X1B7C2_9BACT</name>